<feature type="active site" evidence="8">
    <location>
        <position position="195"/>
    </location>
</feature>
<dbReference type="SMART" id="SM01211">
    <property type="entry name" value="GATase_5"/>
    <property type="match status" value="1"/>
</dbReference>
<evidence type="ECO:0000256" key="1">
    <source>
        <dbReference type="ARBA" id="ARBA00022490"/>
    </source>
</evidence>
<dbReference type="AlphaFoldDB" id="A0A161PWQ0"/>
<evidence type="ECO:0000256" key="2">
    <source>
        <dbReference type="ARBA" id="ARBA00022598"/>
    </source>
</evidence>
<keyword evidence="7 8" id="KW-0315">Glutamine amidotransferase</keyword>
<keyword evidence="1 8" id="KW-0963">Cytoplasm</keyword>
<accession>A0A161PWQ0</accession>
<keyword evidence="12" id="KW-1185">Reference proteome</keyword>
<dbReference type="GO" id="GO:0006189">
    <property type="term" value="P:'de novo' IMP biosynthetic process"/>
    <property type="evidence" value="ECO:0007669"/>
    <property type="project" value="UniProtKB-UniRule"/>
</dbReference>
<keyword evidence="5 8" id="KW-0378">Hydrolase</keyword>
<dbReference type="EMBL" id="LSUQ01000004">
    <property type="protein sequence ID" value="OAG95021.1"/>
    <property type="molecule type" value="Genomic_DNA"/>
</dbReference>
<comment type="subcellular location">
    <subcellularLocation>
        <location evidence="8">Cytoplasm</location>
    </subcellularLocation>
</comment>
<dbReference type="Gene3D" id="3.40.50.880">
    <property type="match status" value="1"/>
</dbReference>
<comment type="caution">
    <text evidence="9">The sequence shown here is derived from an EMBL/GenBank/DDBJ whole genome shotgun (WGS) entry which is preliminary data.</text>
</comment>
<reference evidence="10 12" key="2">
    <citation type="submission" date="2017-02" db="EMBL/GenBank/DDBJ databases">
        <title>Draft genome of Acidibacillus ferrooxidans Huett2.</title>
        <authorList>
            <person name="Schopf S."/>
        </authorList>
    </citation>
    <scope>NUCLEOTIDE SEQUENCE [LARGE SCALE GENOMIC DNA]</scope>
    <source>
        <strain evidence="10 12">Huett2</strain>
    </source>
</reference>
<evidence type="ECO:0000256" key="6">
    <source>
        <dbReference type="ARBA" id="ARBA00022840"/>
    </source>
</evidence>
<keyword evidence="6 8" id="KW-0067">ATP-binding</keyword>
<evidence type="ECO:0000256" key="3">
    <source>
        <dbReference type="ARBA" id="ARBA00022741"/>
    </source>
</evidence>
<protein>
    <recommendedName>
        <fullName evidence="8">Phosphoribosylformylglycinamidine synthase subunit PurQ</fullName>
        <shortName evidence="8">FGAM synthase</shortName>
        <ecNumber evidence="8">6.3.5.3</ecNumber>
    </recommendedName>
    <alternativeName>
        <fullName evidence="8">Formylglycinamide ribonucleotide amidotransferase subunit I</fullName>
        <shortName evidence="8">FGAR amidotransferase I</shortName>
        <shortName evidence="8">FGAR-AT I</shortName>
    </alternativeName>
    <alternativeName>
        <fullName evidence="8">Glutaminase PurQ</fullName>
        <ecNumber evidence="8">3.5.1.2</ecNumber>
    </alternativeName>
    <alternativeName>
        <fullName evidence="8">Phosphoribosylformylglycinamidine synthase subunit I</fullName>
    </alternativeName>
</protein>
<dbReference type="PROSITE" id="PS51273">
    <property type="entry name" value="GATASE_TYPE_1"/>
    <property type="match status" value="1"/>
</dbReference>
<dbReference type="HAMAP" id="MF_00421">
    <property type="entry name" value="PurQ"/>
    <property type="match status" value="1"/>
</dbReference>
<comment type="function">
    <text evidence="8">Part of the phosphoribosylformylglycinamidine synthase complex involved in the purines biosynthetic pathway. Catalyzes the ATP-dependent conversion of formylglycinamide ribonucleotide (FGAR) and glutamine to yield formylglycinamidine ribonucleotide (FGAM) and glutamate. The FGAM synthase complex is composed of three subunits. PurQ produces an ammonia molecule by converting glutamine to glutamate. PurL transfers the ammonia molecule to FGAR to form FGAM in an ATP-dependent manner. PurS interacts with PurQ and PurL and is thought to assist in the transfer of the ammonia molecule from PurQ to PurL.</text>
</comment>
<proteinExistence type="inferred from homology"/>
<gene>
    <name evidence="8" type="primary">purQ</name>
    <name evidence="9" type="ORF">AYW79_02045</name>
    <name evidence="10" type="ORF">B2M26_00455</name>
</gene>
<keyword evidence="3 8" id="KW-0547">Nucleotide-binding</keyword>
<dbReference type="GO" id="GO:0005737">
    <property type="term" value="C:cytoplasm"/>
    <property type="evidence" value="ECO:0007669"/>
    <property type="project" value="UniProtKB-SubCell"/>
</dbReference>
<dbReference type="NCBIfam" id="NF002957">
    <property type="entry name" value="PRK03619.1"/>
    <property type="match status" value="1"/>
</dbReference>
<dbReference type="CDD" id="cd01740">
    <property type="entry name" value="GATase1_FGAR_AT"/>
    <property type="match status" value="1"/>
</dbReference>
<dbReference type="GO" id="GO:0004642">
    <property type="term" value="F:phosphoribosylformylglycinamidine synthase activity"/>
    <property type="evidence" value="ECO:0007669"/>
    <property type="project" value="UniProtKB-UniRule"/>
</dbReference>
<dbReference type="Pfam" id="PF13507">
    <property type="entry name" value="GATase_5"/>
    <property type="match status" value="1"/>
</dbReference>
<dbReference type="InterPro" id="IPR010075">
    <property type="entry name" value="PRibForGlyAmidine_synth_PurQ"/>
</dbReference>
<name>A0A161PWQ0_9BACL</name>
<dbReference type="PANTHER" id="PTHR47552">
    <property type="entry name" value="PHOSPHORIBOSYLFORMYLGLYCINAMIDINE SYNTHASE SUBUNIT PURQ"/>
    <property type="match status" value="1"/>
</dbReference>
<dbReference type="EC" id="3.5.1.2" evidence="8"/>
<evidence type="ECO:0000313" key="9">
    <source>
        <dbReference type="EMBL" id="OAG95021.1"/>
    </source>
</evidence>
<organism evidence="9 11">
    <name type="scientific">Ferroacidibacillus organovorans</name>
    <dbReference type="NCBI Taxonomy" id="1765683"/>
    <lineage>
        <taxon>Bacteria</taxon>
        <taxon>Bacillati</taxon>
        <taxon>Bacillota</taxon>
        <taxon>Bacilli</taxon>
        <taxon>Bacillales</taxon>
        <taxon>Alicyclobacillaceae</taxon>
        <taxon>Ferroacidibacillus</taxon>
    </lineage>
</organism>
<dbReference type="Proteomes" id="UP000190229">
    <property type="component" value="Unassembled WGS sequence"/>
</dbReference>
<dbReference type="RefSeq" id="WP_067561017.1">
    <property type="nucleotide sequence ID" value="NZ_LSUQ01000004.1"/>
</dbReference>
<dbReference type="STRING" id="1765683.B2M26_00455"/>
<comment type="catalytic activity">
    <reaction evidence="8">
        <text>N(2)-formyl-N(1)-(5-phospho-beta-D-ribosyl)glycinamide + L-glutamine + ATP + H2O = 2-formamido-N(1)-(5-O-phospho-beta-D-ribosyl)acetamidine + L-glutamate + ADP + phosphate + H(+)</text>
        <dbReference type="Rhea" id="RHEA:17129"/>
        <dbReference type="ChEBI" id="CHEBI:15377"/>
        <dbReference type="ChEBI" id="CHEBI:15378"/>
        <dbReference type="ChEBI" id="CHEBI:29985"/>
        <dbReference type="ChEBI" id="CHEBI:30616"/>
        <dbReference type="ChEBI" id="CHEBI:43474"/>
        <dbReference type="ChEBI" id="CHEBI:58359"/>
        <dbReference type="ChEBI" id="CHEBI:147286"/>
        <dbReference type="ChEBI" id="CHEBI:147287"/>
        <dbReference type="ChEBI" id="CHEBI:456216"/>
        <dbReference type="EC" id="6.3.5.3"/>
    </reaction>
</comment>
<feature type="active site" evidence="8">
    <location>
        <position position="197"/>
    </location>
</feature>
<dbReference type="InterPro" id="IPR029062">
    <property type="entry name" value="Class_I_gatase-like"/>
</dbReference>
<dbReference type="UniPathway" id="UPA00074">
    <property type="reaction ID" value="UER00128"/>
</dbReference>
<comment type="catalytic activity">
    <reaction evidence="8">
        <text>L-glutamine + H2O = L-glutamate + NH4(+)</text>
        <dbReference type="Rhea" id="RHEA:15889"/>
        <dbReference type="ChEBI" id="CHEBI:15377"/>
        <dbReference type="ChEBI" id="CHEBI:28938"/>
        <dbReference type="ChEBI" id="CHEBI:29985"/>
        <dbReference type="ChEBI" id="CHEBI:58359"/>
        <dbReference type="EC" id="3.5.1.2"/>
    </reaction>
</comment>
<evidence type="ECO:0000256" key="8">
    <source>
        <dbReference type="HAMAP-Rule" id="MF_00421"/>
    </source>
</evidence>
<dbReference type="OrthoDB" id="9804441at2"/>
<evidence type="ECO:0000256" key="4">
    <source>
        <dbReference type="ARBA" id="ARBA00022755"/>
    </source>
</evidence>
<dbReference type="PANTHER" id="PTHR47552:SF1">
    <property type="entry name" value="PHOSPHORIBOSYLFORMYLGLYCINAMIDINE SYNTHASE SUBUNIT PURQ"/>
    <property type="match status" value="1"/>
</dbReference>
<comment type="pathway">
    <text evidence="8">Purine metabolism; IMP biosynthesis via de novo pathway; 5-amino-1-(5-phospho-D-ribosyl)imidazole from N(2)-formyl-N(1)-(5-phospho-D-ribosyl)glycinamide: step 1/2.</text>
</comment>
<dbReference type="Proteomes" id="UP000077421">
    <property type="component" value="Unassembled WGS sequence"/>
</dbReference>
<comment type="subunit">
    <text evidence="8">Part of the FGAM synthase complex composed of 1 PurL, 1 PurQ and 2 PurS subunits.</text>
</comment>
<dbReference type="EMBL" id="MWPS01000001">
    <property type="protein sequence ID" value="OPG17659.1"/>
    <property type="molecule type" value="Genomic_DNA"/>
</dbReference>
<evidence type="ECO:0000313" key="11">
    <source>
        <dbReference type="Proteomes" id="UP000077421"/>
    </source>
</evidence>
<evidence type="ECO:0000313" key="12">
    <source>
        <dbReference type="Proteomes" id="UP000190229"/>
    </source>
</evidence>
<dbReference type="SUPFAM" id="SSF52317">
    <property type="entry name" value="Class I glutamine amidotransferase-like"/>
    <property type="match status" value="1"/>
</dbReference>
<keyword evidence="2 8" id="KW-0436">Ligase</keyword>
<evidence type="ECO:0000256" key="7">
    <source>
        <dbReference type="ARBA" id="ARBA00022962"/>
    </source>
</evidence>
<feature type="active site" description="Nucleophile" evidence="8">
    <location>
        <position position="86"/>
    </location>
</feature>
<dbReference type="EC" id="6.3.5.3" evidence="8"/>
<dbReference type="GO" id="GO:0004359">
    <property type="term" value="F:glutaminase activity"/>
    <property type="evidence" value="ECO:0007669"/>
    <property type="project" value="UniProtKB-EC"/>
</dbReference>
<sequence length="226" mass="24629">MNCAVLQFPGSNCDQDAVKAVAGTLSLKADLVWHETADLNAYDLIIVPGGFSYGDYLRAGAIARFSKAMQATVAAAERGAYVLGICNGFQILTEAGLLPGALRRNDHRQFRCDMVELEVVNGATDFTRAYEKARVTIPIAHGEGNYYVDDEMLKRLEENQQIVFRYASEQSPNGSVANIAGVINERGNVLGMMPHPERAVSERLGSTDGISLFRSILTSWRDGHAS</sequence>
<reference evidence="9 11" key="1">
    <citation type="submission" date="2016-02" db="EMBL/GenBank/DDBJ databases">
        <title>Draft genome sequence of Acidibacillus ferrooxidans SLC66.</title>
        <authorList>
            <person name="Oliveira G."/>
            <person name="Nancucheo I."/>
            <person name="Dall'Agnol H."/>
            <person name="Johnson B."/>
            <person name="Oliveira R."/>
            <person name="Nunes G.L."/>
            <person name="Tzotzos G."/>
            <person name="Orellana S.C."/>
            <person name="Salim A.C."/>
            <person name="Araujo F.M."/>
        </authorList>
    </citation>
    <scope>NUCLEOTIDE SEQUENCE [LARGE SCALE GENOMIC DNA]</scope>
    <source>
        <strain evidence="9 11">SLC66</strain>
    </source>
</reference>
<keyword evidence="4 8" id="KW-0658">Purine biosynthesis</keyword>
<evidence type="ECO:0000313" key="10">
    <source>
        <dbReference type="EMBL" id="OPG17659.1"/>
    </source>
</evidence>
<dbReference type="PIRSF" id="PIRSF001586">
    <property type="entry name" value="FGAM_synth_I"/>
    <property type="match status" value="1"/>
</dbReference>
<dbReference type="NCBIfam" id="TIGR01737">
    <property type="entry name" value="FGAM_synth_I"/>
    <property type="match status" value="1"/>
</dbReference>
<evidence type="ECO:0000256" key="5">
    <source>
        <dbReference type="ARBA" id="ARBA00022801"/>
    </source>
</evidence>
<dbReference type="GO" id="GO:0005524">
    <property type="term" value="F:ATP binding"/>
    <property type="evidence" value="ECO:0007669"/>
    <property type="project" value="UniProtKB-KW"/>
</dbReference>